<dbReference type="AlphaFoldDB" id="H1PSA0"/>
<dbReference type="InterPro" id="IPR053139">
    <property type="entry name" value="Surface_bspA-like"/>
</dbReference>
<dbReference type="Pfam" id="PF13306">
    <property type="entry name" value="LRR_5"/>
    <property type="match status" value="1"/>
</dbReference>
<accession>H1PSA0</accession>
<dbReference type="PANTHER" id="PTHR45661">
    <property type="entry name" value="SURFACE ANTIGEN"/>
    <property type="match status" value="1"/>
</dbReference>
<keyword evidence="2" id="KW-1185">Reference proteome</keyword>
<evidence type="ECO:0008006" key="3">
    <source>
        <dbReference type="Google" id="ProtNLM"/>
    </source>
</evidence>
<evidence type="ECO:0000313" key="2">
    <source>
        <dbReference type="Proteomes" id="UP000003233"/>
    </source>
</evidence>
<dbReference type="Gene3D" id="3.80.10.10">
    <property type="entry name" value="Ribonuclease Inhibitor"/>
    <property type="match status" value="3"/>
</dbReference>
<dbReference type="RefSeq" id="WP_008696797.1">
    <property type="nucleotide sequence ID" value="NZ_KE161007.1"/>
</dbReference>
<proteinExistence type="predicted"/>
<comment type="caution">
    <text evidence="1">The sequence shown here is derived from an EMBL/GenBank/DDBJ whole genome shotgun (WGS) entry which is preliminary data.</text>
</comment>
<sequence length="227" mass="25032">MGKVVIDGVEFLFNKLYQNDSETDEIVADMFSENKLITYVEMETVTIINYGAFYGCSNLTTAIFKNLRVLGNHVFAGCNFKTIEIPNVISIGNLCFATNQSLEKIVLNDEITEIENSTFTQCRGLVNIHLPENLEKIGSRVFFDARKLILTQLPKKVNIIPGYCFGNCYALTNLTLGGKGHPMIAIEDGAFYNCNNLTKLTIYTTGGQALAGAPWGATNTTITYLPA</sequence>
<dbReference type="PANTHER" id="PTHR45661:SF3">
    <property type="entry name" value="IG-LIKE DOMAIN-CONTAINING PROTEIN"/>
    <property type="match status" value="1"/>
</dbReference>
<dbReference type="Proteomes" id="UP000003233">
    <property type="component" value="Unassembled WGS sequence"/>
</dbReference>
<dbReference type="HOGENOM" id="CLU_1150858_0_0_0"/>
<dbReference type="SUPFAM" id="SSF52058">
    <property type="entry name" value="L domain-like"/>
    <property type="match status" value="1"/>
</dbReference>
<organism evidence="1 2">
    <name type="scientific">Fusobacterium ulcerans 12-1B</name>
    <dbReference type="NCBI Taxonomy" id="457404"/>
    <lineage>
        <taxon>Bacteria</taxon>
        <taxon>Fusobacteriati</taxon>
        <taxon>Fusobacteriota</taxon>
        <taxon>Fusobacteriia</taxon>
        <taxon>Fusobacteriales</taxon>
        <taxon>Fusobacteriaceae</taxon>
        <taxon>Fusobacterium</taxon>
    </lineage>
</organism>
<name>H1PSA0_9FUSO</name>
<dbReference type="BioCyc" id="FSP457404-HMP:GTSQ-1297-MONOMER"/>
<dbReference type="EMBL" id="AGWJ02000009">
    <property type="protein sequence ID" value="EHO82049.1"/>
    <property type="molecule type" value="Genomic_DNA"/>
</dbReference>
<dbReference type="PATRIC" id="fig|457404.5.peg.1276"/>
<evidence type="ECO:0000313" key="1">
    <source>
        <dbReference type="EMBL" id="EHO82049.1"/>
    </source>
</evidence>
<reference evidence="1 2" key="1">
    <citation type="submission" date="2012-07" db="EMBL/GenBank/DDBJ databases">
        <title>The Genome Sequence of Fusobacterium ulcerans 12_1B.</title>
        <authorList>
            <consortium name="The Broad Institute Genome Sequencing Platform"/>
            <person name="Earl A."/>
            <person name="Ward D."/>
            <person name="Feldgarden M."/>
            <person name="Gevers D."/>
            <person name="Strauss J."/>
            <person name="Ambrose C.E."/>
            <person name="Allen-Vercoe E."/>
            <person name="Walker B."/>
            <person name="Young S.K."/>
            <person name="Zeng Q."/>
            <person name="Gargeya S."/>
            <person name="Fitzgerald M."/>
            <person name="Haas B."/>
            <person name="Abouelleil A."/>
            <person name="Alvarado L."/>
            <person name="Arachchi H.M."/>
            <person name="Berlin A.M."/>
            <person name="Chapman S.B."/>
            <person name="Goldberg J."/>
            <person name="Griggs A."/>
            <person name="Gujja S."/>
            <person name="Hansen M."/>
            <person name="Howarth C."/>
            <person name="Imamovic A."/>
            <person name="Larimer J."/>
            <person name="McCowen C."/>
            <person name="Montmayeur A."/>
            <person name="Murphy C."/>
            <person name="Neiman D."/>
            <person name="Pearson M."/>
            <person name="Priest M."/>
            <person name="Roberts A."/>
            <person name="Saif S."/>
            <person name="Shea T."/>
            <person name="Sisk P."/>
            <person name="Sykes S."/>
            <person name="Wortman J."/>
            <person name="Nusbaum C."/>
            <person name="Birren B."/>
        </authorList>
    </citation>
    <scope>NUCLEOTIDE SEQUENCE [LARGE SCALE GENOMIC DNA]</scope>
    <source>
        <strain evidence="1 2">12_1B</strain>
    </source>
</reference>
<protein>
    <recommendedName>
        <fullName evidence="3">Bacterial surface protein 26-residue</fullName>
    </recommendedName>
</protein>
<gene>
    <name evidence="1" type="ORF">HMPREF0402_01293</name>
</gene>
<dbReference type="InterPro" id="IPR026906">
    <property type="entry name" value="LRR_5"/>
</dbReference>
<dbReference type="InterPro" id="IPR032675">
    <property type="entry name" value="LRR_dom_sf"/>
</dbReference>